<proteinExistence type="predicted"/>
<dbReference type="PROSITE" id="PS50913">
    <property type="entry name" value="GRIP"/>
    <property type="match status" value="1"/>
</dbReference>
<dbReference type="GO" id="GO:0007030">
    <property type="term" value="P:Golgi organization"/>
    <property type="evidence" value="ECO:0007669"/>
    <property type="project" value="TreeGrafter"/>
</dbReference>
<dbReference type="InterPro" id="IPR000727">
    <property type="entry name" value="T_SNARE_dom"/>
</dbReference>
<feature type="compositionally biased region" description="Polar residues" evidence="4">
    <location>
        <begin position="483"/>
        <end position="492"/>
    </location>
</feature>
<evidence type="ECO:0000256" key="2">
    <source>
        <dbReference type="ARBA" id="ARBA00023034"/>
    </source>
</evidence>
<dbReference type="Proteomes" id="UP000245771">
    <property type="component" value="Unassembled WGS sequence"/>
</dbReference>
<feature type="region of interest" description="Disordered" evidence="4">
    <location>
        <begin position="433"/>
        <end position="501"/>
    </location>
</feature>
<sequence>MATKSDEAVNEALNEPIDQLKIGEASSSKLEENGRAKSNGTYGHSDSNELENGEGEMSATALKAELERMKDERDSFEEQYHGLLGKLGQMRSTLGDRLRQDAEELDRREQQIDTLNARIDGLSGSMKTLEGELVTSHEEVERLTKELDNTRSIQQQTAANSTDRKGNEMKLRELQEMAERYRIEAESWESACMEERAYREDVDLQLREAQRERDEAIAREQEQSTIAQREMQTARELQQVLEEFQAAQDSELQRAIGDHEEKIERLTTSLKEHQERTTTAEALAEEHKKGAERCQTLAKEVKEKNLLIGKLRHEAVILNEHLTESLRRLRANQSDAMVDGKLIGNLLIQFLNTPRSDSKRFEMLSLIASVLNWSPEEREKAGLQRNNQAPTPDRKGGKGGSEGHKRSGAQTNTTGEESFSNLFVEFLLSEAEKAKKPSQPISSNASGPPSPTTPKQSGRPSFNLGSLASLNRNSGDDSRVFSPGSNAATDPSGSPRKLRSP</sequence>
<protein>
    <recommendedName>
        <fullName evidence="9">GRIP domain-containing protein</fullName>
    </recommendedName>
</protein>
<evidence type="ECO:0000256" key="3">
    <source>
        <dbReference type="ARBA" id="ARBA00023054"/>
    </source>
</evidence>
<feature type="compositionally biased region" description="Basic and acidic residues" evidence="4">
    <location>
        <begin position="392"/>
        <end position="405"/>
    </location>
</feature>
<dbReference type="InterPro" id="IPR000237">
    <property type="entry name" value="GRIP_dom"/>
</dbReference>
<reference evidence="7 8" key="1">
    <citation type="journal article" date="2018" name="Mol. Biol. Evol.">
        <title>Broad Genomic Sampling Reveals a Smut Pathogenic Ancestry of the Fungal Clade Ustilaginomycotina.</title>
        <authorList>
            <person name="Kijpornyongpan T."/>
            <person name="Mondo S.J."/>
            <person name="Barry K."/>
            <person name="Sandor L."/>
            <person name="Lee J."/>
            <person name="Lipzen A."/>
            <person name="Pangilinan J."/>
            <person name="LaButti K."/>
            <person name="Hainaut M."/>
            <person name="Henrissat B."/>
            <person name="Grigoriev I.V."/>
            <person name="Spatafora J.W."/>
            <person name="Aime M.C."/>
        </authorList>
    </citation>
    <scope>NUCLEOTIDE SEQUENCE [LARGE SCALE GENOMIC DNA]</scope>
    <source>
        <strain evidence="7 8">MCA 3882</strain>
    </source>
</reference>
<gene>
    <name evidence="7" type="ORF">FA14DRAFT_162463</name>
</gene>
<evidence type="ECO:0000259" key="6">
    <source>
        <dbReference type="PROSITE" id="PS50913"/>
    </source>
</evidence>
<name>A0A316V7W0_9BASI</name>
<evidence type="ECO:0000313" key="7">
    <source>
        <dbReference type="EMBL" id="PWN32293.1"/>
    </source>
</evidence>
<dbReference type="Gene3D" id="1.10.287.1490">
    <property type="match status" value="1"/>
</dbReference>
<feature type="domain" description="T-SNARE coiled-coil homology" evidence="5">
    <location>
        <begin position="67"/>
        <end position="129"/>
    </location>
</feature>
<keyword evidence="3" id="KW-0175">Coiled coil</keyword>
<evidence type="ECO:0000313" key="8">
    <source>
        <dbReference type="Proteomes" id="UP000245771"/>
    </source>
</evidence>
<dbReference type="AlphaFoldDB" id="A0A316V7W0"/>
<feature type="region of interest" description="Disordered" evidence="4">
    <location>
        <begin position="1"/>
        <end position="62"/>
    </location>
</feature>
<feature type="domain" description="GRIP" evidence="6">
    <location>
        <begin position="333"/>
        <end position="384"/>
    </location>
</feature>
<dbReference type="STRING" id="1280837.A0A316V7W0"/>
<dbReference type="GO" id="GO:0006888">
    <property type="term" value="P:endoplasmic reticulum to Golgi vesicle-mediated transport"/>
    <property type="evidence" value="ECO:0007669"/>
    <property type="project" value="TreeGrafter"/>
</dbReference>
<evidence type="ECO:0000259" key="5">
    <source>
        <dbReference type="PROSITE" id="PS50192"/>
    </source>
</evidence>
<dbReference type="GO" id="GO:0005794">
    <property type="term" value="C:Golgi apparatus"/>
    <property type="evidence" value="ECO:0007669"/>
    <property type="project" value="UniProtKB-SubCell"/>
</dbReference>
<dbReference type="PANTHER" id="PTHR18921">
    <property type="entry name" value="MYOSIN HEAVY CHAIN - RELATED"/>
    <property type="match status" value="1"/>
</dbReference>
<dbReference type="PROSITE" id="PS50192">
    <property type="entry name" value="T_SNARE"/>
    <property type="match status" value="1"/>
</dbReference>
<evidence type="ECO:0000256" key="4">
    <source>
        <dbReference type="SAM" id="MobiDB-lite"/>
    </source>
</evidence>
<dbReference type="OrthoDB" id="425925at2759"/>
<dbReference type="InParanoid" id="A0A316V7W0"/>
<organism evidence="7 8">
    <name type="scientific">Meira miltonrushii</name>
    <dbReference type="NCBI Taxonomy" id="1280837"/>
    <lineage>
        <taxon>Eukaryota</taxon>
        <taxon>Fungi</taxon>
        <taxon>Dikarya</taxon>
        <taxon>Basidiomycota</taxon>
        <taxon>Ustilaginomycotina</taxon>
        <taxon>Exobasidiomycetes</taxon>
        <taxon>Exobasidiales</taxon>
        <taxon>Brachybasidiaceae</taxon>
        <taxon>Meira</taxon>
    </lineage>
</organism>
<evidence type="ECO:0000256" key="1">
    <source>
        <dbReference type="ARBA" id="ARBA00004555"/>
    </source>
</evidence>
<dbReference type="EMBL" id="KZ819606">
    <property type="protein sequence ID" value="PWN32293.1"/>
    <property type="molecule type" value="Genomic_DNA"/>
</dbReference>
<feature type="compositionally biased region" description="Polar residues" evidence="4">
    <location>
        <begin position="439"/>
        <end position="473"/>
    </location>
</feature>
<dbReference type="GO" id="GO:0031267">
    <property type="term" value="F:small GTPase binding"/>
    <property type="evidence" value="ECO:0007669"/>
    <property type="project" value="TreeGrafter"/>
</dbReference>
<feature type="region of interest" description="Disordered" evidence="4">
    <location>
        <begin position="378"/>
        <end position="416"/>
    </location>
</feature>
<dbReference type="InterPro" id="IPR019459">
    <property type="entry name" value="GRAB"/>
</dbReference>
<accession>A0A316V7W0</accession>
<feature type="compositionally biased region" description="Polar residues" evidence="4">
    <location>
        <begin position="36"/>
        <end position="45"/>
    </location>
</feature>
<evidence type="ECO:0008006" key="9">
    <source>
        <dbReference type="Google" id="ProtNLM"/>
    </source>
</evidence>
<keyword evidence="8" id="KW-1185">Reference proteome</keyword>
<keyword evidence="2" id="KW-0333">Golgi apparatus</keyword>
<dbReference type="GeneID" id="37021405"/>
<dbReference type="Pfam" id="PF10375">
    <property type="entry name" value="GRAB"/>
    <property type="match status" value="1"/>
</dbReference>
<dbReference type="PANTHER" id="PTHR18921:SF2">
    <property type="entry name" value="THYROID RECEPTOR-INTERACTING PROTEIN 11"/>
    <property type="match status" value="1"/>
</dbReference>
<dbReference type="RefSeq" id="XP_025352595.1">
    <property type="nucleotide sequence ID" value="XM_025499624.1"/>
</dbReference>
<comment type="subcellular location">
    <subcellularLocation>
        <location evidence="1">Golgi apparatus</location>
    </subcellularLocation>
</comment>